<protein>
    <submittedName>
        <fullName evidence="2">Uncharacterized protein</fullName>
    </submittedName>
</protein>
<evidence type="ECO:0000313" key="2">
    <source>
        <dbReference type="EMBL" id="ASV97670.1"/>
    </source>
</evidence>
<dbReference type="EMBL" id="CP022989">
    <property type="protein sequence ID" value="ASV97670.1"/>
    <property type="molecule type" value="Genomic_DNA"/>
</dbReference>
<accession>A0A248VFF6</accession>
<organism evidence="2 3">
    <name type="scientific">Paraburkholderia aromaticivorans</name>
    <dbReference type="NCBI Taxonomy" id="2026199"/>
    <lineage>
        <taxon>Bacteria</taxon>
        <taxon>Pseudomonadati</taxon>
        <taxon>Pseudomonadota</taxon>
        <taxon>Betaproteobacteria</taxon>
        <taxon>Burkholderiales</taxon>
        <taxon>Burkholderiaceae</taxon>
        <taxon>Paraburkholderia</taxon>
    </lineage>
</organism>
<dbReference type="KEGG" id="parb:CJU94_05525"/>
<feature type="region of interest" description="Disordered" evidence="1">
    <location>
        <begin position="1"/>
        <end position="57"/>
    </location>
</feature>
<feature type="compositionally biased region" description="Basic and acidic residues" evidence="1">
    <location>
        <begin position="15"/>
        <end position="24"/>
    </location>
</feature>
<gene>
    <name evidence="2" type="ORF">CJU94_05525</name>
</gene>
<reference evidence="2 3" key="1">
    <citation type="submission" date="2017-08" db="EMBL/GenBank/DDBJ databases">
        <title>Identification and genetic characteristics of simultaneous BTEX- and naphthalene-degrading Paraburkholderia sp. BN5 isolated from petroleum-contaminated soil.</title>
        <authorList>
            <person name="Lee Y."/>
            <person name="Jeon C.O."/>
        </authorList>
    </citation>
    <scope>NUCLEOTIDE SEQUENCE [LARGE SCALE GENOMIC DNA]</scope>
    <source>
        <strain evidence="2 3">BN5</strain>
    </source>
</reference>
<dbReference type="AlphaFoldDB" id="A0A248VFF6"/>
<proteinExistence type="predicted"/>
<name>A0A248VFF6_9BURK</name>
<keyword evidence="3" id="KW-1185">Reference proteome</keyword>
<evidence type="ECO:0000313" key="3">
    <source>
        <dbReference type="Proteomes" id="UP000215158"/>
    </source>
</evidence>
<dbReference type="Proteomes" id="UP000215158">
    <property type="component" value="Chromosome 1"/>
</dbReference>
<sequence>MTLGKMPPEPAVSRQDPRGGEKIRTGPAFSHAGRRLPPARAARRTAEKTRRTLAKTNARPRPYWVSALGWGCREQKWQFRCNIRFVTAQFFETLILIGFALRYHSKRREGSGSSADGRLSVRRDWSGGDPEPELLDGAARARIIGAFALFVST</sequence>
<evidence type="ECO:0000256" key="1">
    <source>
        <dbReference type="SAM" id="MobiDB-lite"/>
    </source>
</evidence>